<evidence type="ECO:0008006" key="3">
    <source>
        <dbReference type="Google" id="ProtNLM"/>
    </source>
</evidence>
<dbReference type="OrthoDB" id="10064318at2759"/>
<evidence type="ECO:0000313" key="2">
    <source>
        <dbReference type="Proteomes" id="UP000823399"/>
    </source>
</evidence>
<reference evidence="1" key="1">
    <citation type="journal article" date="2020" name="New Phytol.">
        <title>Comparative genomics reveals dynamic genome evolution in host specialist ectomycorrhizal fungi.</title>
        <authorList>
            <person name="Lofgren L.A."/>
            <person name="Nguyen N.H."/>
            <person name="Vilgalys R."/>
            <person name="Ruytinx J."/>
            <person name="Liao H.L."/>
            <person name="Branco S."/>
            <person name="Kuo A."/>
            <person name="LaButti K."/>
            <person name="Lipzen A."/>
            <person name="Andreopoulos W."/>
            <person name="Pangilinan J."/>
            <person name="Riley R."/>
            <person name="Hundley H."/>
            <person name="Na H."/>
            <person name="Barry K."/>
            <person name="Grigoriev I.V."/>
            <person name="Stajich J.E."/>
            <person name="Kennedy P.G."/>
        </authorList>
    </citation>
    <scope>NUCLEOTIDE SEQUENCE</scope>
    <source>
        <strain evidence="1">FC423</strain>
    </source>
</reference>
<dbReference type="RefSeq" id="XP_041293899.1">
    <property type="nucleotide sequence ID" value="XM_041443182.1"/>
</dbReference>
<dbReference type="EMBL" id="JABBWM010000021">
    <property type="protein sequence ID" value="KAG2110221.1"/>
    <property type="molecule type" value="Genomic_DNA"/>
</dbReference>
<dbReference type="InterPro" id="IPR036871">
    <property type="entry name" value="PX_dom_sf"/>
</dbReference>
<dbReference type="GO" id="GO:0035091">
    <property type="term" value="F:phosphatidylinositol binding"/>
    <property type="evidence" value="ECO:0007669"/>
    <property type="project" value="InterPro"/>
</dbReference>
<dbReference type="GeneID" id="64705441"/>
<gene>
    <name evidence="1" type="ORF">F5147DRAFT_796890</name>
</gene>
<evidence type="ECO:0000313" key="1">
    <source>
        <dbReference type="EMBL" id="KAG2110221.1"/>
    </source>
</evidence>
<comment type="caution">
    <text evidence="1">The sequence shown here is derived from an EMBL/GenBank/DDBJ whole genome shotgun (WGS) entry which is preliminary data.</text>
</comment>
<dbReference type="AlphaFoldDB" id="A0A9P7FAB2"/>
<dbReference type="Gene3D" id="3.30.1520.10">
    <property type="entry name" value="Phox-like domain"/>
    <property type="match status" value="1"/>
</dbReference>
<protein>
    <recommendedName>
        <fullName evidence="3">PX domain-containing protein</fullName>
    </recommendedName>
</protein>
<sequence length="125" mass="13839">NSLPEPFLHLDTLQPSTSALSSPYPTYRQATLDPWSIPRFGSNGGGSDFAAPRSATTINDGAASSLVGLGLLGEWWKMQETVDVTIQGQQGFILNRYTVYEITTEHGTPVHRRYSEFSFLWDCLV</sequence>
<organism evidence="1 2">
    <name type="scientific">Suillus discolor</name>
    <dbReference type="NCBI Taxonomy" id="1912936"/>
    <lineage>
        <taxon>Eukaryota</taxon>
        <taxon>Fungi</taxon>
        <taxon>Dikarya</taxon>
        <taxon>Basidiomycota</taxon>
        <taxon>Agaricomycotina</taxon>
        <taxon>Agaricomycetes</taxon>
        <taxon>Agaricomycetidae</taxon>
        <taxon>Boletales</taxon>
        <taxon>Suillineae</taxon>
        <taxon>Suillaceae</taxon>
        <taxon>Suillus</taxon>
    </lineage>
</organism>
<name>A0A9P7FAB2_9AGAM</name>
<accession>A0A9P7FAB2</accession>
<keyword evidence="2" id="KW-1185">Reference proteome</keyword>
<proteinExistence type="predicted"/>
<dbReference type="SUPFAM" id="SSF64268">
    <property type="entry name" value="PX domain"/>
    <property type="match status" value="1"/>
</dbReference>
<dbReference type="Proteomes" id="UP000823399">
    <property type="component" value="Unassembled WGS sequence"/>
</dbReference>
<feature type="non-terminal residue" evidence="1">
    <location>
        <position position="125"/>
    </location>
</feature>